<dbReference type="Pfam" id="PF02668">
    <property type="entry name" value="TauD"/>
    <property type="match status" value="1"/>
</dbReference>
<evidence type="ECO:0000259" key="25">
    <source>
        <dbReference type="PROSITE" id="PS50862"/>
    </source>
</evidence>
<dbReference type="Gene3D" id="2.20.70.10">
    <property type="match status" value="1"/>
</dbReference>
<keyword evidence="19" id="KW-0560">Oxidoreductase</keyword>
<dbReference type="Pfam" id="PF02390">
    <property type="entry name" value="Methyltransf_4"/>
    <property type="match status" value="1"/>
</dbReference>
<evidence type="ECO:0000256" key="17">
    <source>
        <dbReference type="ARBA" id="ARBA00022842"/>
    </source>
</evidence>
<keyword evidence="16" id="KW-0067">ATP-binding</keyword>
<dbReference type="Pfam" id="PF18552">
    <property type="entry name" value="PheRS_DBD1"/>
    <property type="match status" value="1"/>
</dbReference>
<evidence type="ECO:0000256" key="1">
    <source>
        <dbReference type="ARBA" id="ARBA00000142"/>
    </source>
</evidence>
<evidence type="ECO:0000256" key="11">
    <source>
        <dbReference type="ARBA" id="ARBA00022691"/>
    </source>
</evidence>
<dbReference type="InterPro" id="IPR002885">
    <property type="entry name" value="PPR_rpt"/>
</dbReference>
<keyword evidence="9" id="KW-0489">Methyltransferase</keyword>
<sequence>MQSLLVQPRAAPAREGSGSLCSGAGRGLRAGWASGSSNGAVMAVALPAIALRTASRRRSVRAAVPHVRRAAAGFAVAPPRKRARRGPKGGFAKEAKLRSWLKQLGCVGVDLIEIGQKSGVWLKPDLSSEQEAAVKEGRIVLEVPRQAWIQADPTASSDADIEELLAAELLKERAKGPSSSFAPYVDFLWRRDLSHHPMFWTQEELSWLSACNGAQTAVLAMQEQAECRRAKLCERLDITVPEEDVLFALCLVESRAIQTDGVCGALVPLLDHLRNDSTARPALIVGDEGVDGGPMVGVALHDLEPGTELRNCFEPASNLELFTQYGEVQIKDTSTDEDAVPEANAFNYVQLPIKVPAEQWRASSDSLKKVKLDILGRRAGFDFSREADGSEPFMRLPMDAMVTGRLLPTARFICMPVPPQDMEETCDELFTNLFADCDPSLLPGSELEWGGRSASSRAPPNNADELALEVKARVLVAEWFENSLRGYNKMSEKIAQELEDTLVTSPGSPTAPGDSSQLQLAEVTHAYYKAKRKDGRTGKSRAPKTCRVLSSRPSDKTVIVQFLENGVRHTIPEDWLVREADKGSAAAEKALAMAAMRKQLIEYLEANKGFEDSEVLCKDKGWDHEALVGAIKSLQSEEQVTAEPIKREGWKLTEEGVQYMEKGSPEFQVFSFIKSRGSVPNADVDAALGAIAKIGLGTCMKNKWVSIDKATKVCTPSVDAVEDGVQKELSSLSTLDKAKLDALKKRKLIAPTSLTAFKVERSDKFSAASQKAVADLTAEMIQKGTWSSTTFKPFNLTNVSGVPCTGGHLHPLNKVKTEMRQILMQMGFEEMTTNQWVESSFWNFDALFQPQQHPARDAHDTFFMEEPSRAQDIPEEYLAKVKEMHEKGGQGSIGWRYDWSEDEAKKTLLRTHTTAVSARTLYKLGEEYRKTGVFRPKKYFSIDRVFRNETLDATHLAEFHQIEGFVADRNIGLPQLIGTLRDFFSRIGISKLRFKPAYNPYTEPSMEIFGFHPILKKWIEVGNSGVFRPEMLLPMGLPEDVSVIAWGIGCESVYLMLRASEIFFSAVRFVSVAGIFLEHIGVPALENVHQMDSAALQHPHDQGALQLPARCVGDKEKPDVLAPSRGGLVHAFRGDFALAASLQICSCWRYQLRTVCARHIIKMAEAHTGNIQKHSATDHVPTRMLGRSKMLLQVDMAMLVKSWSYQSQRAALRQTCRDCRPTLAAVADTIGACSRLTSWKPALALLEAVQELRILETVMFNGVVTTLGRSAVLGSLRQIFEIARLFSSAVFPQVDISCGSLLRNFLQLRDSGKSERTSAATFRPLDSGQAPFDGFRRKRPTSSCLGVFGARALVAEALSALRRRVSSPWSRSRVSRWSRALHMARGLSIQGLAANVFVRSAVGGLCAEAGAWAVATLLAAAPSDSVLCNAAITASGRSRSWCHALLSLEAMKTQLMELTAVTFTGLITAVAGQAFWDLSEATGAAATGPGDWPRGTALLAAMAARRLLSKEAAASAATCCAKHWRKALHMLAYFDLHRRGEVDGVLAGAVINAMGMAHAWPEATSLLGSLPPPVSPSRDPGRGLPGACGACNVLITACGRAMEVPKASALLTEMLKCGPQPDLISFNAYLAVAGSDWASAFAALEQLRQCALLPDRLTVNNCCAACGAARRWQKGLLLLDPTGPPWMQTGAVAFNSVMEACQQPEMVLALFHEMHAVRLRPDATAVCLVADSCCAVDRMELQAALFTRVEEDIVAMLRRISEPPPSIHICLINLGTALAMKRKRNAAVDTQEANSFTCQGARPKMAKWQRDRLVRLNQVIARAARFKKLKQRAPYALVISLQAFQRACHGSVLLTLAMRAAPTLPTQLCLRSLLPSLSPLLPSAAPVSGCSASVFGRWGLALLLPVCLDGRRPRASGRRSAGGHPASKGQTRRLNELGRQGREVPVAVTPLTSFGFGVKVDGLQLSSVLDADSLALLRDLFEQYSVLVFKSASLTDDELIGFARAFAAQFPGAELEASEGPAGGRVKKGSSSSTRLIGRIANFDATTGCILTCDDRLLKLRAGNGLWHIDSSFKVMPALASLMVGNVVVPPGSGGETEFASTRVAFNALTPAEQHELDRLLCVHDFRYSLGLTGCSARFLRRLPPARHFLVRHTPAGRSLFAGRHCSHIEGMPLQSGRALIRKINKHVTQERFIYRHSWSAGDLVICDNRSCVHRGRSWRNPDQIKRQISLVKIAEGRNEVASDCRSCRSLLRDMKLRPGPIAEAAALPEEAEAQAMLQAVGWEDLDASEGDGIMYCQQSLLSKTQAKKRDCRKKARKAFQDILDEGLQPSAQTFGALVNAAVRVGDLSQARIWLQESRKQGVNPGVVAYTTLLKGLCEAGQIKEAQQALDDMLSSGCQPNIRTANTLLRGFRRAGEVDASLELLRRMEDEWGVPPDATSCEYAVALLCQGLRVQAARALLKRSLAKAAGAEGSAEGAEGSDAFVTWEGGKAAAFRNRASLWTMVAEASLLCNEPRVRARRALKRARLLRRKAAKWQKQERQTREAGPGASSAGLFAEFKERELARRAALIEDHLKSHNVLEAPVRQMTRLLALPQDIPLPVDENLATWTSEERSQYLLTNGVVTEAQDPFLTTFLCDVLSSSVLPAPWSLCRDEQSGLFFWNQTSNETAWVHPLDAILRECMAAFQTCIQLPPNLRDQTLNTLQESWEADITKLLFEWQQAEDDSGQVYYHNAEKQLSMWEHPSLVFLPRQYMREQALNRLRDLAYLERIGALASRGGSREIYQALKLSKMKIAEHMSVLSPKSKDLSLGRSATTDTVQSSLSDTQASKERAPSMALQPESPSNPESAPSAKIPHTPATPSETVAQDDKASTAPARLIQRGIELERNNAAAKSVLRLAGDLLQANGNGQPIRHSQRSAFLRKPNQQRLAKSVSDGHIKFNWAKSSMDLQASLSLEEKAWWWPCAPKGVTSPVKVSQNSSRDEAGAVSAVSGQALLLELQRSFGLRGDQPKAEAKLLQRLNAIADGEGQLHLDAVFRDVLPLKVELCSGEGEWVCAQAAADAGKASWACVENRRDRVFRTFSRALLTGVCKNLCVVAADAAVFLRMLAPGSVAYMSVNFPEPPVRRGLGDGEIEGSGAAALGVDAAAPHLLTAETFRSVRRVLSSDGVLLIHSDNVTYLRQLAASLGAVGGFANVSDPGPGIVRDGTSGSSPNGIAVWRGRPGIEAGVPDPEASSYFDRLWSHGRFTRRYFILVRREENMVSASMPWTSFSSFLQSNFAKHGCSSTVRGHLFEIQDDSWCFLPR</sequence>
<feature type="compositionally biased region" description="Low complexity" evidence="23">
    <location>
        <begin position="2840"/>
        <end position="2852"/>
    </location>
</feature>
<feature type="repeat" description="PPR" evidence="22">
    <location>
        <begin position="2366"/>
        <end position="2400"/>
    </location>
</feature>
<keyword evidence="27" id="KW-1185">Reference proteome</keyword>
<keyword evidence="20" id="KW-0030">Aminoacyl-tRNA synthetase</keyword>
<dbReference type="CDD" id="cd00201">
    <property type="entry name" value="WW"/>
    <property type="match status" value="1"/>
</dbReference>
<comment type="subcellular location">
    <subcellularLocation>
        <location evidence="3">Cytoplasm</location>
    </subcellularLocation>
</comment>
<feature type="repeat" description="PPR" evidence="22">
    <location>
        <begin position="2401"/>
        <end position="2435"/>
    </location>
</feature>
<name>A0A1Q9C6S8_SYMMI</name>
<dbReference type="Gene3D" id="3.60.130.10">
    <property type="entry name" value="Clavaminate synthase-like"/>
    <property type="match status" value="1"/>
</dbReference>
<feature type="domain" description="WW" evidence="24">
    <location>
        <begin position="2643"/>
        <end position="2676"/>
    </location>
</feature>
<dbReference type="EMBL" id="LSRX01001585">
    <property type="protein sequence ID" value="OLP78630.1"/>
    <property type="molecule type" value="Genomic_DNA"/>
</dbReference>
<keyword evidence="13" id="KW-0479">Metal-binding</keyword>
<evidence type="ECO:0000256" key="4">
    <source>
        <dbReference type="ARBA" id="ARBA00006703"/>
    </source>
</evidence>
<dbReference type="InterPro" id="IPR001202">
    <property type="entry name" value="WW_dom"/>
</dbReference>
<evidence type="ECO:0000256" key="8">
    <source>
        <dbReference type="ARBA" id="ARBA00022598"/>
    </source>
</evidence>
<dbReference type="CDD" id="cd10527">
    <property type="entry name" value="SET_LSMT"/>
    <property type="match status" value="1"/>
</dbReference>
<organism evidence="26 27">
    <name type="scientific">Symbiodinium microadriaticum</name>
    <name type="common">Dinoflagellate</name>
    <name type="synonym">Zooxanthella microadriatica</name>
    <dbReference type="NCBI Taxonomy" id="2951"/>
    <lineage>
        <taxon>Eukaryota</taxon>
        <taxon>Sar</taxon>
        <taxon>Alveolata</taxon>
        <taxon>Dinophyceae</taxon>
        <taxon>Suessiales</taxon>
        <taxon>Symbiodiniaceae</taxon>
        <taxon>Symbiodinium</taxon>
    </lineage>
</organism>
<keyword evidence="8 26" id="KW-0436">Ligase</keyword>
<keyword evidence="15" id="KW-0547">Nucleotide-binding</keyword>
<dbReference type="PROSITE" id="PS51375">
    <property type="entry name" value="PPR"/>
    <property type="match status" value="3"/>
</dbReference>
<dbReference type="FunFam" id="3.30.930.10:FF:000178">
    <property type="entry name" value="Phenylalanyl-tRNA synthetase subunit alpha"/>
    <property type="match status" value="1"/>
</dbReference>
<dbReference type="SUPFAM" id="SSF55681">
    <property type="entry name" value="Class II aaRS and biotin synthetases"/>
    <property type="match status" value="1"/>
</dbReference>
<dbReference type="SUPFAM" id="SSF51197">
    <property type="entry name" value="Clavaminate synthase-like"/>
    <property type="match status" value="1"/>
</dbReference>
<dbReference type="SUPFAM" id="SSF53335">
    <property type="entry name" value="S-adenosyl-L-methionine-dependent methyltransferases"/>
    <property type="match status" value="1"/>
</dbReference>
<evidence type="ECO:0000259" key="24">
    <source>
        <dbReference type="PROSITE" id="PS50020"/>
    </source>
</evidence>
<dbReference type="EC" id="2.1.1.33" evidence="5"/>
<dbReference type="GO" id="GO:0006432">
    <property type="term" value="P:phenylalanyl-tRNA aminoacylation"/>
    <property type="evidence" value="ECO:0007669"/>
    <property type="project" value="InterPro"/>
</dbReference>
<evidence type="ECO:0000256" key="16">
    <source>
        <dbReference type="ARBA" id="ARBA00022840"/>
    </source>
</evidence>
<dbReference type="NCBIfam" id="TIGR00756">
    <property type="entry name" value="PPR"/>
    <property type="match status" value="2"/>
</dbReference>
<dbReference type="GO" id="GO:0008176">
    <property type="term" value="F:tRNA (guanine(46)-N7)-methyltransferase activity"/>
    <property type="evidence" value="ECO:0007669"/>
    <property type="project" value="UniProtKB-EC"/>
</dbReference>
<feature type="compositionally biased region" description="Polar residues" evidence="23">
    <location>
        <begin position="2812"/>
        <end position="2827"/>
    </location>
</feature>
<evidence type="ECO:0000313" key="27">
    <source>
        <dbReference type="Proteomes" id="UP000186817"/>
    </source>
</evidence>
<evidence type="ECO:0000256" key="19">
    <source>
        <dbReference type="ARBA" id="ARBA00023002"/>
    </source>
</evidence>
<evidence type="ECO:0000256" key="22">
    <source>
        <dbReference type="PROSITE-ProRule" id="PRU00708"/>
    </source>
</evidence>
<dbReference type="GO" id="GO:0046872">
    <property type="term" value="F:metal ion binding"/>
    <property type="evidence" value="ECO:0007669"/>
    <property type="project" value="UniProtKB-KW"/>
</dbReference>
<comment type="similarity">
    <text evidence="4">Belongs to the class-II aminoacyl-tRNA synthetase family. Phe-tRNA synthetase alpha subunit type 2 subfamily.</text>
</comment>
<dbReference type="OrthoDB" id="238316at2759"/>
<feature type="compositionally biased region" description="Low complexity" evidence="23">
    <location>
        <begin position="1918"/>
        <end position="1927"/>
    </location>
</feature>
<keyword evidence="12" id="KW-0819">tRNA processing</keyword>
<dbReference type="SMART" id="SM00456">
    <property type="entry name" value="WW"/>
    <property type="match status" value="2"/>
</dbReference>
<keyword evidence="7" id="KW-0963">Cytoplasm</keyword>
<feature type="domain" description="Aminoacyl-transfer RNA synthetases class-II family profile" evidence="25">
    <location>
        <begin position="813"/>
        <end position="1083"/>
    </location>
</feature>
<keyword evidence="10" id="KW-0808">Transferase</keyword>
<evidence type="ECO:0000256" key="2">
    <source>
        <dbReference type="ARBA" id="ARBA00001946"/>
    </source>
</evidence>
<dbReference type="InterPro" id="IPR006195">
    <property type="entry name" value="aa-tRNA-synth_II"/>
</dbReference>
<dbReference type="Gene3D" id="3.30.930.10">
    <property type="entry name" value="Bira Bifunctional Protein, Domain 2"/>
    <property type="match status" value="1"/>
</dbReference>
<comment type="catalytic activity">
    <reaction evidence="1">
        <text>guanosine(46) in tRNA + S-adenosyl-L-methionine = N(7)-methylguanosine(46) in tRNA + S-adenosyl-L-homocysteine</text>
        <dbReference type="Rhea" id="RHEA:42708"/>
        <dbReference type="Rhea" id="RHEA-COMP:10188"/>
        <dbReference type="Rhea" id="RHEA-COMP:10189"/>
        <dbReference type="ChEBI" id="CHEBI:57856"/>
        <dbReference type="ChEBI" id="CHEBI:59789"/>
        <dbReference type="ChEBI" id="CHEBI:74269"/>
        <dbReference type="ChEBI" id="CHEBI:74480"/>
        <dbReference type="EC" id="2.1.1.33"/>
    </reaction>
</comment>
<reference evidence="26 27" key="1">
    <citation type="submission" date="2016-02" db="EMBL/GenBank/DDBJ databases">
        <title>Genome analysis of coral dinoflagellate symbionts highlights evolutionary adaptations to a symbiotic lifestyle.</title>
        <authorList>
            <person name="Aranda M."/>
            <person name="Li Y."/>
            <person name="Liew Y.J."/>
            <person name="Baumgarten S."/>
            <person name="Simakov O."/>
            <person name="Wilson M."/>
            <person name="Piel J."/>
            <person name="Ashoor H."/>
            <person name="Bougouffa S."/>
            <person name="Bajic V.B."/>
            <person name="Ryu T."/>
            <person name="Ravasi T."/>
            <person name="Bayer T."/>
            <person name="Micklem G."/>
            <person name="Kim H."/>
            <person name="Bhak J."/>
            <person name="Lajeunesse T.C."/>
            <person name="Voolstra C.R."/>
        </authorList>
    </citation>
    <scope>NUCLEOTIDE SEQUENCE [LARGE SCALE GENOMIC DNA]</scope>
    <source>
        <strain evidence="26 27">CCMP2467</strain>
    </source>
</reference>
<evidence type="ECO:0000256" key="3">
    <source>
        <dbReference type="ARBA" id="ARBA00004496"/>
    </source>
</evidence>
<dbReference type="GO" id="GO:0000049">
    <property type="term" value="F:tRNA binding"/>
    <property type="evidence" value="ECO:0007669"/>
    <property type="project" value="InterPro"/>
</dbReference>
<dbReference type="InterPro" id="IPR003819">
    <property type="entry name" value="TauD/TfdA-like"/>
</dbReference>
<dbReference type="Pfam" id="PF13041">
    <property type="entry name" value="PPR_2"/>
    <property type="match status" value="1"/>
</dbReference>
<dbReference type="GO" id="GO:0016491">
    <property type="term" value="F:oxidoreductase activity"/>
    <property type="evidence" value="ECO:0007669"/>
    <property type="project" value="UniProtKB-KW"/>
</dbReference>
<dbReference type="EC" id="6.1.1.20" evidence="6"/>
<dbReference type="Gene3D" id="3.30.1370.240">
    <property type="match status" value="1"/>
</dbReference>
<dbReference type="SUPFAM" id="SSF51045">
    <property type="entry name" value="WW domain"/>
    <property type="match status" value="2"/>
</dbReference>
<dbReference type="GO" id="GO:0005737">
    <property type="term" value="C:cytoplasm"/>
    <property type="evidence" value="ECO:0007669"/>
    <property type="project" value="UniProtKB-SubCell"/>
</dbReference>
<evidence type="ECO:0000256" key="12">
    <source>
        <dbReference type="ARBA" id="ARBA00022694"/>
    </source>
</evidence>
<feature type="domain" description="WW" evidence="24">
    <location>
        <begin position="2713"/>
        <end position="2746"/>
    </location>
</feature>
<dbReference type="InterPro" id="IPR045864">
    <property type="entry name" value="aa-tRNA-synth_II/BPL/LPL"/>
</dbReference>
<dbReference type="InterPro" id="IPR003358">
    <property type="entry name" value="tRNA_(Gua-N-7)_MeTrfase_Trmb"/>
</dbReference>
<evidence type="ECO:0000256" key="20">
    <source>
        <dbReference type="ARBA" id="ARBA00023146"/>
    </source>
</evidence>
<dbReference type="CDD" id="cd00496">
    <property type="entry name" value="PheRS_alpha_core"/>
    <property type="match status" value="1"/>
</dbReference>
<feature type="repeat" description="PPR" evidence="22">
    <location>
        <begin position="2331"/>
        <end position="2365"/>
    </location>
</feature>
<keyword evidence="18" id="KW-0648">Protein biosynthesis</keyword>
<evidence type="ECO:0000256" key="15">
    <source>
        <dbReference type="ARBA" id="ARBA00022741"/>
    </source>
</evidence>
<dbReference type="Pfam" id="PF18553">
    <property type="entry name" value="PheRS_DBD3"/>
    <property type="match status" value="1"/>
</dbReference>
<dbReference type="GO" id="GO:0005524">
    <property type="term" value="F:ATP binding"/>
    <property type="evidence" value="ECO:0007669"/>
    <property type="project" value="UniProtKB-KW"/>
</dbReference>
<dbReference type="Gene3D" id="1.10.10.2330">
    <property type="match status" value="1"/>
</dbReference>
<dbReference type="Gene3D" id="1.25.40.10">
    <property type="entry name" value="Tetratricopeptide repeat domain"/>
    <property type="match status" value="3"/>
</dbReference>
<dbReference type="InterPro" id="IPR002319">
    <property type="entry name" value="Phenylalanyl-tRNA_Synthase"/>
</dbReference>
<dbReference type="Gene3D" id="3.40.50.150">
    <property type="entry name" value="Vaccinia Virus protein VP39"/>
    <property type="match status" value="1"/>
</dbReference>
<evidence type="ECO:0000313" key="26">
    <source>
        <dbReference type="EMBL" id="OLP78630.1"/>
    </source>
</evidence>
<dbReference type="PANTHER" id="PTHR47447">
    <property type="entry name" value="OS03G0856100 PROTEIN"/>
    <property type="match status" value="1"/>
</dbReference>
<dbReference type="Gene3D" id="1.10.10.2320">
    <property type="match status" value="1"/>
</dbReference>
<feature type="region of interest" description="Disordered" evidence="23">
    <location>
        <begin position="1915"/>
        <end position="1934"/>
    </location>
</feature>
<dbReference type="InterPro" id="IPR029063">
    <property type="entry name" value="SAM-dependent_MTases_sf"/>
</dbReference>
<evidence type="ECO:0000256" key="13">
    <source>
        <dbReference type="ARBA" id="ARBA00022723"/>
    </source>
</evidence>
<comment type="cofactor">
    <cofactor evidence="2">
        <name>Mg(2+)</name>
        <dbReference type="ChEBI" id="CHEBI:18420"/>
    </cofactor>
</comment>
<keyword evidence="14" id="KW-0677">Repeat</keyword>
<dbReference type="NCBIfam" id="NF003210">
    <property type="entry name" value="PRK04172.1"/>
    <property type="match status" value="1"/>
</dbReference>
<dbReference type="PROSITE" id="PS50020">
    <property type="entry name" value="WW_DOMAIN_2"/>
    <property type="match status" value="2"/>
</dbReference>
<dbReference type="PROSITE" id="PS51625">
    <property type="entry name" value="SAM_MT_TRMB"/>
    <property type="match status" value="1"/>
</dbReference>
<feature type="region of interest" description="Disordered" evidence="23">
    <location>
        <begin position="2805"/>
        <end position="2873"/>
    </location>
</feature>
<proteinExistence type="inferred from homology"/>
<dbReference type="InterPro" id="IPR004529">
    <property type="entry name" value="Phe-tRNA-synth_IIc_asu"/>
</dbReference>
<dbReference type="InterPro" id="IPR036020">
    <property type="entry name" value="WW_dom_sf"/>
</dbReference>
<evidence type="ECO:0000256" key="23">
    <source>
        <dbReference type="SAM" id="MobiDB-lite"/>
    </source>
</evidence>
<evidence type="ECO:0000256" key="7">
    <source>
        <dbReference type="ARBA" id="ARBA00022490"/>
    </source>
</evidence>
<gene>
    <name evidence="26" type="ORF">AK812_SmicGene41174</name>
</gene>
<dbReference type="InterPro" id="IPR040724">
    <property type="entry name" value="PheRS_DBD1"/>
</dbReference>
<dbReference type="InterPro" id="IPR040725">
    <property type="entry name" value="PheRS_DBD3"/>
</dbReference>
<keyword evidence="17" id="KW-0460">Magnesium</keyword>
<keyword evidence="11" id="KW-0949">S-adenosyl-L-methionine</keyword>
<dbReference type="NCBIfam" id="TIGR00468">
    <property type="entry name" value="pheS"/>
    <property type="match status" value="1"/>
</dbReference>
<evidence type="ECO:0000256" key="9">
    <source>
        <dbReference type="ARBA" id="ARBA00022603"/>
    </source>
</evidence>
<dbReference type="Proteomes" id="UP000186817">
    <property type="component" value="Unassembled WGS sequence"/>
</dbReference>
<dbReference type="GO" id="GO:0004826">
    <property type="term" value="F:phenylalanine-tRNA ligase activity"/>
    <property type="evidence" value="ECO:0007669"/>
    <property type="project" value="UniProtKB-EC"/>
</dbReference>
<dbReference type="InterPro" id="IPR042098">
    <property type="entry name" value="TauD-like_sf"/>
</dbReference>
<dbReference type="InterPro" id="IPR011990">
    <property type="entry name" value="TPR-like_helical_dom_sf"/>
</dbReference>
<protein>
    <recommendedName>
        <fullName evidence="21">Phenylalanyl-tRNA synthetase alpha subunit</fullName>
        <ecNumber evidence="5">2.1.1.33</ecNumber>
        <ecNumber evidence="6">6.1.1.20</ecNumber>
    </recommendedName>
</protein>
<dbReference type="Pfam" id="PF01409">
    <property type="entry name" value="tRNA-synt_2d"/>
    <property type="match status" value="1"/>
</dbReference>
<evidence type="ECO:0000256" key="10">
    <source>
        <dbReference type="ARBA" id="ARBA00022679"/>
    </source>
</evidence>
<evidence type="ECO:0000256" key="5">
    <source>
        <dbReference type="ARBA" id="ARBA00011977"/>
    </source>
</evidence>
<dbReference type="Gene3D" id="3.90.1410.10">
    <property type="entry name" value="set domain protein methyltransferase, domain 1"/>
    <property type="match status" value="1"/>
</dbReference>
<dbReference type="PROSITE" id="PS50862">
    <property type="entry name" value="AA_TRNA_LIGASE_II"/>
    <property type="match status" value="1"/>
</dbReference>
<evidence type="ECO:0000256" key="6">
    <source>
        <dbReference type="ARBA" id="ARBA00012814"/>
    </source>
</evidence>
<comment type="caution">
    <text evidence="26">The sequence shown here is derived from an EMBL/GenBank/DDBJ whole genome shotgun (WGS) entry which is preliminary data.</text>
</comment>
<accession>A0A1Q9C6S8</accession>
<evidence type="ECO:0000256" key="18">
    <source>
        <dbReference type="ARBA" id="ARBA00022917"/>
    </source>
</evidence>
<evidence type="ECO:0000256" key="14">
    <source>
        <dbReference type="ARBA" id="ARBA00022737"/>
    </source>
</evidence>
<evidence type="ECO:0000256" key="21">
    <source>
        <dbReference type="ARBA" id="ARBA00030612"/>
    </source>
</evidence>
<dbReference type="Pfam" id="PF01535">
    <property type="entry name" value="PPR"/>
    <property type="match status" value="1"/>
</dbReference>
<dbReference type="PANTHER" id="PTHR47447:SF23">
    <property type="entry name" value="PENTACOTRIPEPTIDE-REPEAT REGION OF PRORP DOMAIN-CONTAINING PROTEIN"/>
    <property type="match status" value="1"/>
</dbReference>